<reference evidence="3" key="5">
    <citation type="submission" date="2025-09" db="UniProtKB">
        <authorList>
            <consortium name="Ensembl"/>
        </authorList>
    </citation>
    <scope>IDENTIFICATION</scope>
</reference>
<evidence type="ECO:0000313" key="4">
    <source>
        <dbReference type="Proteomes" id="UP000314983"/>
    </source>
</evidence>
<dbReference type="AlphaFoldDB" id="A0A4W4HHD9"/>
<protein>
    <recommendedName>
        <fullName evidence="2">DUF4757 domain-containing protein</fullName>
    </recommendedName>
</protein>
<organism evidence="3 4">
    <name type="scientific">Electrophorus electricus</name>
    <name type="common">Electric eel</name>
    <name type="synonym">Gymnotus electricus</name>
    <dbReference type="NCBI Taxonomy" id="8005"/>
    <lineage>
        <taxon>Eukaryota</taxon>
        <taxon>Metazoa</taxon>
        <taxon>Chordata</taxon>
        <taxon>Craniata</taxon>
        <taxon>Vertebrata</taxon>
        <taxon>Euteleostomi</taxon>
        <taxon>Actinopterygii</taxon>
        <taxon>Neopterygii</taxon>
        <taxon>Teleostei</taxon>
        <taxon>Ostariophysi</taxon>
        <taxon>Gymnotiformes</taxon>
        <taxon>Gymnotoidei</taxon>
        <taxon>Gymnotidae</taxon>
        <taxon>Electrophorus</taxon>
    </lineage>
</organism>
<dbReference type="GO" id="GO:0032034">
    <property type="term" value="F:myosin II head/neck binding"/>
    <property type="evidence" value="ECO:0007669"/>
    <property type="project" value="TreeGrafter"/>
</dbReference>
<evidence type="ECO:0000256" key="1">
    <source>
        <dbReference type="SAM" id="MobiDB-lite"/>
    </source>
</evidence>
<accession>A0A4W4HHD9</accession>
<reference evidence="3" key="3">
    <citation type="submission" date="2020-05" db="EMBL/GenBank/DDBJ databases">
        <title>Electrophorus electricus (electric eel) genome, fEleEle1, primary haplotype.</title>
        <authorList>
            <person name="Myers G."/>
            <person name="Meyer A."/>
            <person name="Fedrigo O."/>
            <person name="Formenti G."/>
            <person name="Rhie A."/>
            <person name="Tracey A."/>
            <person name="Sims Y."/>
            <person name="Jarvis E.D."/>
        </authorList>
    </citation>
    <scope>NUCLEOTIDE SEQUENCE [LARGE SCALE GENOMIC DNA]</scope>
</reference>
<feature type="domain" description="DUF4757" evidence="2">
    <location>
        <begin position="103"/>
        <end position="167"/>
    </location>
</feature>
<keyword evidence="4" id="KW-1185">Reference proteome</keyword>
<dbReference type="GO" id="GO:0051496">
    <property type="term" value="P:positive regulation of stress fiber assembly"/>
    <property type="evidence" value="ECO:0007669"/>
    <property type="project" value="TreeGrafter"/>
</dbReference>
<feature type="compositionally biased region" description="Basic and acidic residues" evidence="1">
    <location>
        <begin position="82"/>
        <end position="105"/>
    </location>
</feature>
<evidence type="ECO:0000313" key="3">
    <source>
        <dbReference type="Ensembl" id="ENSEEEP00000050729.2"/>
    </source>
</evidence>
<dbReference type="Proteomes" id="UP000314983">
    <property type="component" value="Chromosome 12"/>
</dbReference>
<sequence>MGVLEVYVCVCVFQEGEEWDSPKRSIRDSGYIDCWESERSDSLSPPRHTRDDSFDSLDSIGSRSRHTPSPDGLLARGSSDGRGSDSECDVPHRKLPDVRRDDMLARRTSCSEPRTAMPFNQYLPNKSNQTAYMPASLRRQHTDREDGHKSRSSATSPTGGERPFRQELVPLSAVTRD</sequence>
<dbReference type="InterPro" id="IPR031865">
    <property type="entry name" value="DUF4757"/>
</dbReference>
<name>A0A4W4HHD9_ELEEL</name>
<dbReference type="GeneTree" id="ENSGT00950000183159"/>
<dbReference type="GO" id="GO:0051893">
    <property type="term" value="P:regulation of focal adhesion assembly"/>
    <property type="evidence" value="ECO:0007669"/>
    <property type="project" value="TreeGrafter"/>
</dbReference>
<dbReference type="Ensembl" id="ENSEEET00000051283.2">
    <property type="protein sequence ID" value="ENSEEEP00000050729.2"/>
    <property type="gene ID" value="ENSEEEG00000023833.2"/>
</dbReference>
<feature type="compositionally biased region" description="Polar residues" evidence="1">
    <location>
        <begin position="122"/>
        <end position="131"/>
    </location>
</feature>
<reference evidence="4" key="2">
    <citation type="journal article" date="2017" name="Sci. Adv.">
        <title>A tail of two voltages: Proteomic comparison of the three electric organs of the electric eel.</title>
        <authorList>
            <person name="Traeger L.L."/>
            <person name="Sabat G."/>
            <person name="Barrett-Wilt G.A."/>
            <person name="Wells G.B."/>
            <person name="Sussman M.R."/>
        </authorList>
    </citation>
    <scope>NUCLEOTIDE SEQUENCE [LARGE SCALE GENOMIC DNA]</scope>
</reference>
<reference evidence="4" key="1">
    <citation type="journal article" date="2014" name="Science">
        <title>Nonhuman genetics. Genomic basis for the convergent evolution of electric organs.</title>
        <authorList>
            <person name="Gallant J.R."/>
            <person name="Traeger L.L."/>
            <person name="Volkening J.D."/>
            <person name="Moffett H."/>
            <person name="Chen P.H."/>
            <person name="Novina C.D."/>
            <person name="Phillips G.N.Jr."/>
            <person name="Anand R."/>
            <person name="Wells G.B."/>
            <person name="Pinch M."/>
            <person name="Guth R."/>
            <person name="Unguez G.A."/>
            <person name="Albert J.S."/>
            <person name="Zakon H.H."/>
            <person name="Samanta M.P."/>
            <person name="Sussman M.R."/>
        </authorList>
    </citation>
    <scope>NUCLEOTIDE SEQUENCE [LARGE SCALE GENOMIC DNA]</scope>
</reference>
<dbReference type="PANTHER" id="PTHR15551">
    <property type="entry name" value="LIM DOMAIN ONLY 7"/>
    <property type="match status" value="1"/>
</dbReference>
<feature type="compositionally biased region" description="Basic and acidic residues" evidence="1">
    <location>
        <begin position="140"/>
        <end position="149"/>
    </location>
</feature>
<reference evidence="3" key="4">
    <citation type="submission" date="2025-08" db="UniProtKB">
        <authorList>
            <consortium name="Ensembl"/>
        </authorList>
    </citation>
    <scope>IDENTIFICATION</scope>
</reference>
<dbReference type="STRING" id="8005.ENSEEEP00000050729"/>
<dbReference type="PANTHER" id="PTHR15551:SF5">
    <property type="entry name" value="LIM AND CALPONIN HOMOLOGY DOMAINS-CONTAINING PROTEIN 1 ISOFORM X1"/>
    <property type="match status" value="1"/>
</dbReference>
<evidence type="ECO:0000259" key="2">
    <source>
        <dbReference type="Pfam" id="PF15949"/>
    </source>
</evidence>
<dbReference type="Pfam" id="PF15949">
    <property type="entry name" value="DUF4757"/>
    <property type="match status" value="1"/>
</dbReference>
<dbReference type="GO" id="GO:0001725">
    <property type="term" value="C:stress fiber"/>
    <property type="evidence" value="ECO:0007669"/>
    <property type="project" value="TreeGrafter"/>
</dbReference>
<feature type="region of interest" description="Disordered" evidence="1">
    <location>
        <begin position="37"/>
        <end position="177"/>
    </location>
</feature>
<proteinExistence type="predicted"/>